<evidence type="ECO:0000259" key="9">
    <source>
        <dbReference type="PROSITE" id="PS50109"/>
    </source>
</evidence>
<dbReference type="SUPFAM" id="SSF55874">
    <property type="entry name" value="ATPase domain of HSP90 chaperone/DNA topoisomerase II/histidine kinase"/>
    <property type="match status" value="1"/>
</dbReference>
<comment type="caution">
    <text evidence="10">The sequence shown here is derived from an EMBL/GenBank/DDBJ whole genome shotgun (WGS) entry which is preliminary data.</text>
</comment>
<dbReference type="InterPro" id="IPR005467">
    <property type="entry name" value="His_kinase_dom"/>
</dbReference>
<evidence type="ECO:0000256" key="5">
    <source>
        <dbReference type="ARBA" id="ARBA00022777"/>
    </source>
</evidence>
<dbReference type="PROSITE" id="PS50046">
    <property type="entry name" value="PHYTOCHROME_2"/>
    <property type="match status" value="2"/>
</dbReference>
<evidence type="ECO:0000256" key="1">
    <source>
        <dbReference type="ARBA" id="ARBA00000085"/>
    </source>
</evidence>
<dbReference type="SUPFAM" id="SSF55781">
    <property type="entry name" value="GAF domain-like"/>
    <property type="match status" value="3"/>
</dbReference>
<keyword evidence="11" id="KW-1185">Reference proteome</keyword>
<dbReference type="Gene3D" id="1.10.287.130">
    <property type="match status" value="1"/>
</dbReference>
<gene>
    <name evidence="10" type="ORF">C7B65_18180</name>
</gene>
<feature type="domain" description="Phytochrome chromophore attachment site" evidence="8">
    <location>
        <begin position="29"/>
        <end position="205"/>
    </location>
</feature>
<reference evidence="10 11" key="1">
    <citation type="submission" date="2018-02" db="EMBL/GenBank/DDBJ databases">
        <authorList>
            <person name="Cohen D.B."/>
            <person name="Kent A.D."/>
        </authorList>
    </citation>
    <scope>NUCLEOTIDE SEQUENCE [LARGE SCALE GENOMIC DNA]</scope>
    <source>
        <strain evidence="10 11">ULC007</strain>
    </source>
</reference>
<dbReference type="SMART" id="SM00388">
    <property type="entry name" value="HisKA"/>
    <property type="match status" value="1"/>
</dbReference>
<dbReference type="SMART" id="SM00387">
    <property type="entry name" value="HATPase_c"/>
    <property type="match status" value="1"/>
</dbReference>
<evidence type="ECO:0000259" key="8">
    <source>
        <dbReference type="PROSITE" id="PS50046"/>
    </source>
</evidence>
<dbReference type="InterPro" id="IPR029016">
    <property type="entry name" value="GAF-like_dom_sf"/>
</dbReference>
<keyword evidence="6" id="KW-0902">Two-component regulatory system</keyword>
<comment type="catalytic activity">
    <reaction evidence="1">
        <text>ATP + protein L-histidine = ADP + protein N-phospho-L-histidine.</text>
        <dbReference type="EC" id="2.7.13.3"/>
    </reaction>
</comment>
<organism evidence="10 11">
    <name type="scientific">Phormidesmis priestleyi ULC007</name>
    <dbReference type="NCBI Taxonomy" id="1920490"/>
    <lineage>
        <taxon>Bacteria</taxon>
        <taxon>Bacillati</taxon>
        <taxon>Cyanobacteriota</taxon>
        <taxon>Cyanophyceae</taxon>
        <taxon>Leptolyngbyales</taxon>
        <taxon>Leptolyngbyaceae</taxon>
        <taxon>Phormidesmis</taxon>
    </lineage>
</organism>
<dbReference type="InterPro" id="IPR013515">
    <property type="entry name" value="Phytochrome_cen-reg"/>
</dbReference>
<reference evidence="10 11" key="2">
    <citation type="submission" date="2018-03" db="EMBL/GenBank/DDBJ databases">
        <title>The ancient ancestry and fast evolution of plastids.</title>
        <authorList>
            <person name="Moore K.R."/>
            <person name="Magnabosco C."/>
            <person name="Momper L."/>
            <person name="Gold D.A."/>
            <person name="Bosak T."/>
            <person name="Fournier G.P."/>
        </authorList>
    </citation>
    <scope>NUCLEOTIDE SEQUENCE [LARGE SCALE GENOMIC DNA]</scope>
    <source>
        <strain evidence="10 11">ULC007</strain>
    </source>
</reference>
<evidence type="ECO:0000256" key="3">
    <source>
        <dbReference type="ARBA" id="ARBA00012438"/>
    </source>
</evidence>
<sequence>MHDPQDGQATLTQEILLHRITNRIRQSLELQEILSVTVAEVRSYLGTDRVKIYQFSPDAHGVVIAESIQDDRLPSLLGLNFPADDIPPYARELFVRARQRSVVDLISHEIGISPLTCPETGKPIEPPQDIRYRPVDPCHVEYLTAMGVKSSVVVPIVLDDHETGKNQLPSLAPSAQLWGLLVSHHADTRVVTEAELHFIQAVVDQMSVAIAQSILLVQVREQAQQQSVINQVTAVLHASPTVQLQAALEATVSAFQGSSGRIYLLADSDQSSELYLFGNQPKRLERDRAIEENYLWNRYLRSGVNLQPDGVKPWSVEWMRSVYELKEPPQNSSDSDLWVINDLYKEPLLRTIAPYFQDTQTRGLMIVPLRSGSEVLGCLTIGRDEVDTEIPWAGSHDPDTRQLMARQSFETWRQLKIGQAHPWTAGETQLAQALGERFSNAIKQYRLHQQVQLFNINLEQQVHTRTEELQQSNKELQQAFEQQKTLSKIITKIRESLELDVIFRTVATEIRQMLDVDRVLVYRFHSETACEGGAAVAEDVLPEFPAALDVEIADLCNSEGFIRKYRQGKIHAISNVNEGGHDECYLKMLAQFEIKANLVVPLFRQDYLWGLLCIQQCRGYRDWQPSEIKFIGQISEQLGVALQHATLLNQTREQAQKLSEAIDYLKQTQSRLIQSEKMSSLGQLVAGVAHEINNPVNFIYGNLTHMKNYVNQVLELLQLYQKHYPEPHEAILQQAEATDLDFVIEDLPRLFSSLEVGAERIREIVLSLRNFSRLDQAEVKSVNIHEGIDSTLMILQHRTKANLGYGEITILKHYSELPLVECFAGQLNQVLMNLLSNAIDAIQEQRDRQLESDLELKGVITLTTQQIDDDWIQISIKDTGFGVSDDIKSKLFDPFFTTKPVGKGTGLGLSISYQIIEKHSGKLWCRSQLGEGSEFVIEIPIRQPVQKSMQSI</sequence>
<proteinExistence type="inferred from homology"/>
<dbReference type="STRING" id="1920490.GCA_001895925_01378"/>
<comment type="similarity">
    <text evidence="2">In the N-terminal section; belongs to the phytochrome family.</text>
</comment>
<dbReference type="InterPro" id="IPR003661">
    <property type="entry name" value="HisK_dim/P_dom"/>
</dbReference>
<evidence type="ECO:0000313" key="10">
    <source>
        <dbReference type="EMBL" id="PSB17615.1"/>
    </source>
</evidence>
<dbReference type="EMBL" id="PVWG01000026">
    <property type="protein sequence ID" value="PSB17615.1"/>
    <property type="molecule type" value="Genomic_DNA"/>
</dbReference>
<protein>
    <recommendedName>
        <fullName evidence="3">histidine kinase</fullName>
        <ecNumber evidence="3">2.7.13.3</ecNumber>
    </recommendedName>
</protein>
<dbReference type="RefSeq" id="WP_073074044.1">
    <property type="nucleotide sequence ID" value="NZ_MPPI01000028.1"/>
</dbReference>
<dbReference type="Pfam" id="PF00360">
    <property type="entry name" value="PHY"/>
    <property type="match status" value="1"/>
</dbReference>
<feature type="domain" description="Phytochrome chromophore attachment site" evidence="8">
    <location>
        <begin position="498"/>
        <end position="637"/>
    </location>
</feature>
<keyword evidence="5" id="KW-0808">Transferase</keyword>
<dbReference type="Pfam" id="PF01590">
    <property type="entry name" value="GAF"/>
    <property type="match status" value="2"/>
</dbReference>
<dbReference type="InterPro" id="IPR003018">
    <property type="entry name" value="GAF"/>
</dbReference>
<evidence type="ECO:0000256" key="6">
    <source>
        <dbReference type="ARBA" id="ARBA00023012"/>
    </source>
</evidence>
<dbReference type="InterPro" id="IPR036097">
    <property type="entry name" value="HisK_dim/P_sf"/>
</dbReference>
<dbReference type="GO" id="GO:0006355">
    <property type="term" value="P:regulation of DNA-templated transcription"/>
    <property type="evidence" value="ECO:0007669"/>
    <property type="project" value="InterPro"/>
</dbReference>
<dbReference type="SUPFAM" id="SSF47384">
    <property type="entry name" value="Homodimeric domain of signal transducing histidine kinase"/>
    <property type="match status" value="1"/>
</dbReference>
<dbReference type="GO" id="GO:0009584">
    <property type="term" value="P:detection of visible light"/>
    <property type="evidence" value="ECO:0007669"/>
    <property type="project" value="InterPro"/>
</dbReference>
<dbReference type="InterPro" id="IPR004358">
    <property type="entry name" value="Sig_transdc_His_kin-like_C"/>
</dbReference>
<feature type="domain" description="Histidine kinase" evidence="9">
    <location>
        <begin position="687"/>
        <end position="943"/>
    </location>
</feature>
<evidence type="ECO:0000256" key="2">
    <source>
        <dbReference type="ARBA" id="ARBA00006402"/>
    </source>
</evidence>
<dbReference type="PANTHER" id="PTHR43065:SF50">
    <property type="entry name" value="HISTIDINE KINASE"/>
    <property type="match status" value="1"/>
</dbReference>
<dbReference type="Pfam" id="PF02518">
    <property type="entry name" value="HATPase_c"/>
    <property type="match status" value="1"/>
</dbReference>
<dbReference type="Gene3D" id="3.30.450.40">
    <property type="match status" value="3"/>
</dbReference>
<dbReference type="PANTHER" id="PTHR43065">
    <property type="entry name" value="SENSOR HISTIDINE KINASE"/>
    <property type="match status" value="1"/>
</dbReference>
<dbReference type="PRINTS" id="PR00344">
    <property type="entry name" value="BCTRLSENSOR"/>
</dbReference>
<evidence type="ECO:0000313" key="11">
    <source>
        <dbReference type="Proteomes" id="UP000238634"/>
    </source>
</evidence>
<dbReference type="InterPro" id="IPR003594">
    <property type="entry name" value="HATPase_dom"/>
</dbReference>
<dbReference type="SMART" id="SM00065">
    <property type="entry name" value="GAF"/>
    <property type="match status" value="3"/>
</dbReference>
<keyword evidence="4" id="KW-0597">Phosphoprotein</keyword>
<dbReference type="EC" id="2.7.13.3" evidence="3"/>
<dbReference type="AlphaFoldDB" id="A0A2T1DAV6"/>
<keyword evidence="7" id="KW-0175">Coiled coil</keyword>
<name>A0A2T1DAV6_9CYAN</name>
<dbReference type="GO" id="GO:0000155">
    <property type="term" value="F:phosphorelay sensor kinase activity"/>
    <property type="evidence" value="ECO:0007669"/>
    <property type="project" value="InterPro"/>
</dbReference>
<keyword evidence="5" id="KW-0418">Kinase</keyword>
<dbReference type="InterPro" id="IPR036890">
    <property type="entry name" value="HATPase_C_sf"/>
</dbReference>
<dbReference type="PROSITE" id="PS50109">
    <property type="entry name" value="HIS_KIN"/>
    <property type="match status" value="1"/>
</dbReference>
<dbReference type="CDD" id="cd00082">
    <property type="entry name" value="HisKA"/>
    <property type="match status" value="1"/>
</dbReference>
<feature type="coiled-coil region" evidence="7">
    <location>
        <begin position="455"/>
        <end position="486"/>
    </location>
</feature>
<dbReference type="OrthoDB" id="474548at2"/>
<dbReference type="InterPro" id="IPR016132">
    <property type="entry name" value="Phyto_chromo_attachment"/>
</dbReference>
<evidence type="ECO:0000256" key="4">
    <source>
        <dbReference type="ARBA" id="ARBA00022553"/>
    </source>
</evidence>
<dbReference type="Proteomes" id="UP000238634">
    <property type="component" value="Unassembled WGS sequence"/>
</dbReference>
<dbReference type="Gene3D" id="3.30.565.10">
    <property type="entry name" value="Histidine kinase-like ATPase, C-terminal domain"/>
    <property type="match status" value="1"/>
</dbReference>
<evidence type="ECO:0000256" key="7">
    <source>
        <dbReference type="SAM" id="Coils"/>
    </source>
</evidence>
<accession>A0A2T1DAV6</accession>